<dbReference type="PROSITE" id="PS50104">
    <property type="entry name" value="TIR"/>
    <property type="match status" value="1"/>
</dbReference>
<dbReference type="GO" id="GO:0061809">
    <property type="term" value="F:NAD+ nucleosidase activity, cyclic ADP-ribose generating"/>
    <property type="evidence" value="ECO:0007669"/>
    <property type="project" value="UniProtKB-EC"/>
</dbReference>
<protein>
    <recommendedName>
        <fullName evidence="1">ADP-ribosyl cyclase/cyclic ADP-ribose hydrolase</fullName>
        <ecNumber evidence="1">3.2.2.6</ecNumber>
    </recommendedName>
</protein>
<dbReference type="PANTHER" id="PTHR32009:SF39">
    <property type="entry name" value="TIR DOMAIN-CONTAINING PROTEIN"/>
    <property type="match status" value="1"/>
</dbReference>
<dbReference type="SUPFAM" id="SSF52200">
    <property type="entry name" value="Toll/Interleukin receptor TIR domain"/>
    <property type="match status" value="1"/>
</dbReference>
<feature type="domain" description="TIR" evidence="6">
    <location>
        <begin position="13"/>
        <end position="186"/>
    </location>
</feature>
<organism evidence="7 8">
    <name type="scientific">Flemingia macrophylla</name>
    <dbReference type="NCBI Taxonomy" id="520843"/>
    <lineage>
        <taxon>Eukaryota</taxon>
        <taxon>Viridiplantae</taxon>
        <taxon>Streptophyta</taxon>
        <taxon>Embryophyta</taxon>
        <taxon>Tracheophyta</taxon>
        <taxon>Spermatophyta</taxon>
        <taxon>Magnoliopsida</taxon>
        <taxon>eudicotyledons</taxon>
        <taxon>Gunneridae</taxon>
        <taxon>Pentapetalae</taxon>
        <taxon>rosids</taxon>
        <taxon>fabids</taxon>
        <taxon>Fabales</taxon>
        <taxon>Fabaceae</taxon>
        <taxon>Papilionoideae</taxon>
        <taxon>50 kb inversion clade</taxon>
        <taxon>NPAAA clade</taxon>
        <taxon>indigoferoid/millettioid clade</taxon>
        <taxon>Phaseoleae</taxon>
        <taxon>Flemingia</taxon>
    </lineage>
</organism>
<dbReference type="AlphaFoldDB" id="A0ABD1L5D5"/>
<dbReference type="Proteomes" id="UP001603857">
    <property type="component" value="Unassembled WGS sequence"/>
</dbReference>
<proteinExistence type="predicted"/>
<feature type="region of interest" description="Disordered" evidence="5">
    <location>
        <begin position="222"/>
        <end position="268"/>
    </location>
</feature>
<evidence type="ECO:0000256" key="1">
    <source>
        <dbReference type="ARBA" id="ARBA00011982"/>
    </source>
</evidence>
<keyword evidence="2" id="KW-0378">Hydrolase</keyword>
<evidence type="ECO:0000256" key="2">
    <source>
        <dbReference type="ARBA" id="ARBA00022801"/>
    </source>
</evidence>
<gene>
    <name evidence="7" type="ORF">Fmac_032598</name>
</gene>
<evidence type="ECO:0000256" key="4">
    <source>
        <dbReference type="ARBA" id="ARBA00047304"/>
    </source>
</evidence>
<dbReference type="InterPro" id="IPR000157">
    <property type="entry name" value="TIR_dom"/>
</dbReference>
<name>A0ABD1L5D5_9FABA</name>
<dbReference type="EMBL" id="JBGMDY010000011">
    <property type="protein sequence ID" value="KAL2318722.1"/>
    <property type="molecule type" value="Genomic_DNA"/>
</dbReference>
<dbReference type="EC" id="3.2.2.6" evidence="1"/>
<dbReference type="InterPro" id="IPR035897">
    <property type="entry name" value="Toll_tir_struct_dom_sf"/>
</dbReference>
<dbReference type="Gene3D" id="3.40.50.10140">
    <property type="entry name" value="Toll/interleukin-1 receptor homology (TIR) domain"/>
    <property type="match status" value="1"/>
</dbReference>
<dbReference type="SMART" id="SM00255">
    <property type="entry name" value="TIR"/>
    <property type="match status" value="1"/>
</dbReference>
<sequence>MAEHDEQESDLGFRYDVFLSFRGEDTREKFIGHLRKALSRKGIITFIDDKNLEMGESISPALSKAIAESSVFIVVFSENYASSTWCLDELVEILDRSKNGNNKQRVFPIFYHVDPLDIRYQINRYGEHMISHENKFGKDSQRVKNWRSALTEASSFPGGKHFTSGEVYLNKEASLEESEEDISSQKPGNTKGKEVEHAEDPDIPKEVQTGIDHIEEFWANLGTSGKGVDNSVSNQIAGKIKPSKSKKKGGNTRLQPLSIREGLRSHEQ</sequence>
<reference evidence="7 8" key="1">
    <citation type="submission" date="2024-08" db="EMBL/GenBank/DDBJ databases">
        <title>Insights into the chromosomal genome structure of Flemingia macrophylla.</title>
        <authorList>
            <person name="Ding Y."/>
            <person name="Zhao Y."/>
            <person name="Bi W."/>
            <person name="Wu M."/>
            <person name="Zhao G."/>
            <person name="Gong Y."/>
            <person name="Li W."/>
            <person name="Zhang P."/>
        </authorList>
    </citation>
    <scope>NUCLEOTIDE SEQUENCE [LARGE SCALE GENOMIC DNA]</scope>
    <source>
        <strain evidence="7">DYQJB</strain>
        <tissue evidence="7">Leaf</tissue>
    </source>
</reference>
<feature type="region of interest" description="Disordered" evidence="5">
    <location>
        <begin position="173"/>
        <end position="205"/>
    </location>
</feature>
<evidence type="ECO:0000256" key="5">
    <source>
        <dbReference type="SAM" id="MobiDB-lite"/>
    </source>
</evidence>
<keyword evidence="3" id="KW-0520">NAD</keyword>
<comment type="catalytic activity">
    <reaction evidence="4">
        <text>NAD(+) + H2O = ADP-D-ribose + nicotinamide + H(+)</text>
        <dbReference type="Rhea" id="RHEA:16301"/>
        <dbReference type="ChEBI" id="CHEBI:15377"/>
        <dbReference type="ChEBI" id="CHEBI:15378"/>
        <dbReference type="ChEBI" id="CHEBI:17154"/>
        <dbReference type="ChEBI" id="CHEBI:57540"/>
        <dbReference type="ChEBI" id="CHEBI:57967"/>
        <dbReference type="EC" id="3.2.2.6"/>
    </reaction>
    <physiologicalReaction direction="left-to-right" evidence="4">
        <dbReference type="Rhea" id="RHEA:16302"/>
    </physiologicalReaction>
</comment>
<comment type="caution">
    <text evidence="7">The sequence shown here is derived from an EMBL/GenBank/DDBJ whole genome shotgun (WGS) entry which is preliminary data.</text>
</comment>
<evidence type="ECO:0000256" key="3">
    <source>
        <dbReference type="ARBA" id="ARBA00023027"/>
    </source>
</evidence>
<accession>A0ABD1L5D5</accession>
<dbReference type="FunFam" id="3.40.50.10140:FF:000007">
    <property type="entry name" value="Disease resistance protein (TIR-NBS-LRR class)"/>
    <property type="match status" value="1"/>
</dbReference>
<dbReference type="PANTHER" id="PTHR32009">
    <property type="entry name" value="TMV RESISTANCE PROTEIN N-LIKE"/>
    <property type="match status" value="1"/>
</dbReference>
<keyword evidence="8" id="KW-1185">Reference proteome</keyword>
<evidence type="ECO:0000313" key="7">
    <source>
        <dbReference type="EMBL" id="KAL2318722.1"/>
    </source>
</evidence>
<dbReference type="Pfam" id="PF01582">
    <property type="entry name" value="TIR"/>
    <property type="match status" value="1"/>
</dbReference>
<evidence type="ECO:0000313" key="8">
    <source>
        <dbReference type="Proteomes" id="UP001603857"/>
    </source>
</evidence>
<evidence type="ECO:0000259" key="6">
    <source>
        <dbReference type="PROSITE" id="PS50104"/>
    </source>
</evidence>
<feature type="compositionally biased region" description="Basic residues" evidence="5">
    <location>
        <begin position="241"/>
        <end position="250"/>
    </location>
</feature>
<feature type="compositionally biased region" description="Basic and acidic residues" evidence="5">
    <location>
        <begin position="191"/>
        <end position="205"/>
    </location>
</feature>